<dbReference type="InterPro" id="IPR036691">
    <property type="entry name" value="Endo/exonu/phosph_ase_sf"/>
</dbReference>
<dbReference type="EMBL" id="CALNXK010000007">
    <property type="protein sequence ID" value="CAH3039073.1"/>
    <property type="molecule type" value="Genomic_DNA"/>
</dbReference>
<feature type="non-terminal residue" evidence="3">
    <location>
        <position position="1"/>
    </location>
</feature>
<feature type="region of interest" description="Disordered" evidence="2">
    <location>
        <begin position="199"/>
        <end position="218"/>
    </location>
</feature>
<reference evidence="3 4" key="1">
    <citation type="submission" date="2022-05" db="EMBL/GenBank/DDBJ databases">
        <authorList>
            <consortium name="Genoscope - CEA"/>
            <person name="William W."/>
        </authorList>
    </citation>
    <scope>NUCLEOTIDE SEQUENCE [LARGE SCALE GENOMIC DNA]</scope>
</reference>
<evidence type="ECO:0008006" key="5">
    <source>
        <dbReference type="Google" id="ProtNLM"/>
    </source>
</evidence>
<gene>
    <name evidence="3" type="ORF">PLOB_00042921</name>
</gene>
<name>A0ABN8MYW5_9CNID</name>
<feature type="non-terminal residue" evidence="3">
    <location>
        <position position="368"/>
    </location>
</feature>
<keyword evidence="1" id="KW-0175">Coiled coil</keyword>
<dbReference type="Gene3D" id="3.60.10.10">
    <property type="entry name" value="Endonuclease/exonuclease/phosphatase"/>
    <property type="match status" value="1"/>
</dbReference>
<feature type="coiled-coil region" evidence="1">
    <location>
        <begin position="3"/>
        <end position="51"/>
    </location>
</feature>
<organism evidence="3 4">
    <name type="scientific">Porites lobata</name>
    <dbReference type="NCBI Taxonomy" id="104759"/>
    <lineage>
        <taxon>Eukaryota</taxon>
        <taxon>Metazoa</taxon>
        <taxon>Cnidaria</taxon>
        <taxon>Anthozoa</taxon>
        <taxon>Hexacorallia</taxon>
        <taxon>Scleractinia</taxon>
        <taxon>Fungiina</taxon>
        <taxon>Poritidae</taxon>
        <taxon>Porites</taxon>
    </lineage>
</organism>
<dbReference type="SUPFAM" id="SSF56219">
    <property type="entry name" value="DNase I-like"/>
    <property type="match status" value="1"/>
</dbReference>
<protein>
    <recommendedName>
        <fullName evidence="5">Endonuclease/exonuclease/phosphatase domain-containing protein</fullName>
    </recommendedName>
</protein>
<accession>A0ABN8MYW5</accession>
<evidence type="ECO:0000313" key="3">
    <source>
        <dbReference type="EMBL" id="CAH3039073.1"/>
    </source>
</evidence>
<dbReference type="Proteomes" id="UP001159405">
    <property type="component" value="Unassembled WGS sequence"/>
</dbReference>
<comment type="caution">
    <text evidence="3">The sequence shown here is derived from an EMBL/GenBank/DDBJ whole genome shotgun (WGS) entry which is preliminary data.</text>
</comment>
<evidence type="ECO:0000256" key="2">
    <source>
        <dbReference type="SAM" id="MobiDB-lite"/>
    </source>
</evidence>
<keyword evidence="4" id="KW-1185">Reference proteome</keyword>
<proteinExistence type="predicted"/>
<evidence type="ECO:0000313" key="4">
    <source>
        <dbReference type="Proteomes" id="UP001159405"/>
    </source>
</evidence>
<sequence length="368" mass="43135">ARLDEAQVEIQALKKQLREVDKTVNNTKDSLEFTQGEHDDLVERVANCENEQSTCWDELTHLNIYSRRWNLIFYRVNESKDEDCFSLVPLRAHRLGKPNRNRARPLIARFTCRADRDRVWKARYRLKNSRISMSEDLLKHIQEIRKNVLIPAMKKIKQETPSHKASVIGDKLVVNGKVYFHYDVPKKWLPVNSSVNTHEDYGNGTAEHQEPLQSQEESSDVMVQSQELLIIKEVQHLANLYNLTDIWRDRNPNDNRFTWRNKSLKIQCRLDFFLISKELSSDTHACNIINAPETDHSAVTLHLKTEDLLQPKAPGFWKFNNSLLEDEDFTSAIRESLPDFKDKYADLDDLGLKWDLIKMEIRGFTIKY</sequence>
<evidence type="ECO:0000256" key="1">
    <source>
        <dbReference type="SAM" id="Coils"/>
    </source>
</evidence>